<sequence>MSKGVLPVKYFRVLLSSRNLTSEDYSGLIDKICSKIGSWQSTHLSLGGRADLIRSSIFGIQNFCCASIPLPKYVTEEVERRVRCFLWSGKGKGSYRAKVSWYISCLPLAEGGLGFKIMFDWNQACLCKLCGILLLERRSCG</sequence>
<proteinExistence type="predicted"/>
<dbReference type="EMBL" id="BAABME010005611">
    <property type="protein sequence ID" value="GAA0166118.1"/>
    <property type="molecule type" value="Genomic_DNA"/>
</dbReference>
<evidence type="ECO:0000313" key="1">
    <source>
        <dbReference type="EMBL" id="GAA0166118.1"/>
    </source>
</evidence>
<evidence type="ECO:0000313" key="2">
    <source>
        <dbReference type="Proteomes" id="UP001454036"/>
    </source>
</evidence>
<gene>
    <name evidence="1" type="ORF">LIER_21348</name>
</gene>
<comment type="caution">
    <text evidence="1">The sequence shown here is derived from an EMBL/GenBank/DDBJ whole genome shotgun (WGS) entry which is preliminary data.</text>
</comment>
<reference evidence="1 2" key="1">
    <citation type="submission" date="2024-01" db="EMBL/GenBank/DDBJ databases">
        <title>The complete chloroplast genome sequence of Lithospermum erythrorhizon: insights into the phylogenetic relationship among Boraginaceae species and the maternal lineages of purple gromwells.</title>
        <authorList>
            <person name="Okada T."/>
            <person name="Watanabe K."/>
        </authorList>
    </citation>
    <scope>NUCLEOTIDE SEQUENCE [LARGE SCALE GENOMIC DNA]</scope>
</reference>
<dbReference type="Proteomes" id="UP001454036">
    <property type="component" value="Unassembled WGS sequence"/>
</dbReference>
<keyword evidence="2" id="KW-1185">Reference proteome</keyword>
<organism evidence="1 2">
    <name type="scientific">Lithospermum erythrorhizon</name>
    <name type="common">Purple gromwell</name>
    <name type="synonym">Lithospermum officinale var. erythrorhizon</name>
    <dbReference type="NCBI Taxonomy" id="34254"/>
    <lineage>
        <taxon>Eukaryota</taxon>
        <taxon>Viridiplantae</taxon>
        <taxon>Streptophyta</taxon>
        <taxon>Embryophyta</taxon>
        <taxon>Tracheophyta</taxon>
        <taxon>Spermatophyta</taxon>
        <taxon>Magnoliopsida</taxon>
        <taxon>eudicotyledons</taxon>
        <taxon>Gunneridae</taxon>
        <taxon>Pentapetalae</taxon>
        <taxon>asterids</taxon>
        <taxon>lamiids</taxon>
        <taxon>Boraginales</taxon>
        <taxon>Boraginaceae</taxon>
        <taxon>Boraginoideae</taxon>
        <taxon>Lithospermeae</taxon>
        <taxon>Lithospermum</taxon>
    </lineage>
</organism>
<dbReference type="PANTHER" id="PTHR33116">
    <property type="entry name" value="REVERSE TRANSCRIPTASE ZINC-BINDING DOMAIN-CONTAINING PROTEIN-RELATED-RELATED"/>
    <property type="match status" value="1"/>
</dbReference>
<name>A0AAV3QR38_LITER</name>
<protein>
    <submittedName>
        <fullName evidence="1">Uncharacterized protein</fullName>
    </submittedName>
</protein>
<dbReference type="AlphaFoldDB" id="A0AAV3QR38"/>
<accession>A0AAV3QR38</accession>
<dbReference type="PANTHER" id="PTHR33116:SF84">
    <property type="entry name" value="RNA-DIRECTED DNA POLYMERASE"/>
    <property type="match status" value="1"/>
</dbReference>